<feature type="transmembrane region" description="Helical" evidence="1">
    <location>
        <begin position="113"/>
        <end position="133"/>
    </location>
</feature>
<evidence type="ECO:0000256" key="1">
    <source>
        <dbReference type="SAM" id="Phobius"/>
    </source>
</evidence>
<keyword evidence="1" id="KW-0812">Transmembrane</keyword>
<protein>
    <recommendedName>
        <fullName evidence="4">Protein ILM1</fullName>
    </recommendedName>
</protein>
<feature type="transmembrane region" description="Helical" evidence="1">
    <location>
        <begin position="90"/>
        <end position="107"/>
    </location>
</feature>
<dbReference type="Pfam" id="PF10311">
    <property type="entry name" value="Ilm1"/>
    <property type="match status" value="1"/>
</dbReference>
<dbReference type="PANTHER" id="PTHR28029:SF1">
    <property type="entry name" value="PROTEIN ILM1"/>
    <property type="match status" value="1"/>
</dbReference>
<feature type="transmembrane region" description="Helical" evidence="1">
    <location>
        <begin position="6"/>
        <end position="25"/>
    </location>
</feature>
<dbReference type="Proteomes" id="UP001497600">
    <property type="component" value="Chromosome G"/>
</dbReference>
<evidence type="ECO:0008006" key="4">
    <source>
        <dbReference type="Google" id="ProtNLM"/>
    </source>
</evidence>
<accession>A0ABP0EIF9</accession>
<evidence type="ECO:0000313" key="2">
    <source>
        <dbReference type="EMBL" id="CAK7919092.1"/>
    </source>
</evidence>
<proteinExistence type="predicted"/>
<dbReference type="EMBL" id="OZ004259">
    <property type="protein sequence ID" value="CAK7919092.1"/>
    <property type="molecule type" value="Genomic_DNA"/>
</dbReference>
<evidence type="ECO:0000313" key="3">
    <source>
        <dbReference type="Proteomes" id="UP001497600"/>
    </source>
</evidence>
<organism evidence="2 3">
    <name type="scientific">[Candida] anglica</name>
    <dbReference type="NCBI Taxonomy" id="148631"/>
    <lineage>
        <taxon>Eukaryota</taxon>
        <taxon>Fungi</taxon>
        <taxon>Dikarya</taxon>
        <taxon>Ascomycota</taxon>
        <taxon>Saccharomycotina</taxon>
        <taxon>Pichiomycetes</taxon>
        <taxon>Debaryomycetaceae</taxon>
        <taxon>Kurtzmaniella</taxon>
    </lineage>
</organism>
<name>A0ABP0EIF9_9ASCO</name>
<dbReference type="PANTHER" id="PTHR28029">
    <property type="entry name" value="PROTEIN ILM1"/>
    <property type="match status" value="1"/>
</dbReference>
<keyword evidence="1" id="KW-1133">Transmembrane helix</keyword>
<dbReference type="InterPro" id="IPR018815">
    <property type="entry name" value="Incr_loss_mito_DNA_1"/>
</dbReference>
<gene>
    <name evidence="2" type="ORF">CAAN4_G16292</name>
</gene>
<reference evidence="2 3" key="1">
    <citation type="submission" date="2024-01" db="EMBL/GenBank/DDBJ databases">
        <authorList>
            <consortium name="Genoscope - CEA"/>
            <person name="William W."/>
        </authorList>
    </citation>
    <scope>NUCLEOTIDE SEQUENCE [LARGE SCALE GENOMIC DNA]</scope>
    <source>
        <strain evidence="2 3">29B2s-10</strain>
    </source>
</reference>
<sequence length="179" mass="20461">MQFLTARTLLYFRVCFLATITYFCLKDPSLIVSSGFVILLGQAMELPTVMVDTSNPIWGLLALAFGSLTIADLVPLFADNIEYFESVVPARLTVYFILGAYSFAGNSEFLCNNLVFVFAFFEIWFNFLIFNNLRDERYKRVKKLLEESEARGEIDLKGLDQAGINQLMTELLQQSRFNK</sequence>
<feature type="transmembrane region" description="Helical" evidence="1">
    <location>
        <begin position="57"/>
        <end position="78"/>
    </location>
</feature>
<keyword evidence="3" id="KW-1185">Reference proteome</keyword>
<keyword evidence="1" id="KW-0472">Membrane</keyword>